<dbReference type="OMA" id="NDNREPD"/>
<dbReference type="RefSeq" id="WP_003640750.1">
    <property type="nucleotide sequence ID" value="NZ_AP018405.1"/>
</dbReference>
<reference evidence="3 6" key="2">
    <citation type="submission" date="2020-12" db="EMBL/GenBank/DDBJ databases">
        <title>Whole genome sequencing of Lactobacillus plantarum PC518.</title>
        <authorList>
            <person name="Guo Q."/>
        </authorList>
    </citation>
    <scope>NUCLEOTIDE SEQUENCE [LARGE SCALE GENOMIC DNA]</scope>
    <source>
        <strain evidence="3 6">PC518</strain>
    </source>
</reference>
<organism evidence="2 4">
    <name type="scientific">Lactiplantibacillus plantarum</name>
    <name type="common">Lactobacillus plantarum</name>
    <dbReference type="NCBI Taxonomy" id="1590"/>
    <lineage>
        <taxon>Bacteria</taxon>
        <taxon>Bacillati</taxon>
        <taxon>Bacillota</taxon>
        <taxon>Bacilli</taxon>
        <taxon>Lactobacillales</taxon>
        <taxon>Lactobacillaceae</taxon>
        <taxon>Lactiplantibacillus</taxon>
    </lineage>
</organism>
<dbReference type="AlphaFoldDB" id="A0A0G9GSN3"/>
<reference evidence="4 5" key="1">
    <citation type="submission" date="2016-03" db="EMBL/GenBank/DDBJ databases">
        <title>Comparative genomics of 54 Lactobacillus plantarum strains reveals genomic uncoupling from niche constraints.</title>
        <authorList>
            <person name="Martino M.E."/>
        </authorList>
    </citation>
    <scope>NUCLEOTIDE SEQUENCE [LARGE SCALE GENOMIC DNA]</scope>
    <source>
        <strain evidence="2 4">19.1</strain>
        <strain evidence="1 5">Nizo2260</strain>
    </source>
</reference>
<evidence type="ECO:0000313" key="6">
    <source>
        <dbReference type="Proteomes" id="UP000595466"/>
    </source>
</evidence>
<dbReference type="GeneID" id="77218386"/>
<dbReference type="Proteomes" id="UP000076989">
    <property type="component" value="Unassembled WGS sequence"/>
</dbReference>
<dbReference type="EMBL" id="LUXM01000040">
    <property type="protein sequence ID" value="KZU92131.1"/>
    <property type="molecule type" value="Genomic_DNA"/>
</dbReference>
<accession>A0A0G9GSN3</accession>
<evidence type="ECO:0000313" key="2">
    <source>
        <dbReference type="EMBL" id="KZU92131.1"/>
    </source>
</evidence>
<evidence type="ECO:0000313" key="1">
    <source>
        <dbReference type="EMBL" id="KZU02632.1"/>
    </source>
</evidence>
<evidence type="ECO:0000313" key="5">
    <source>
        <dbReference type="Proteomes" id="UP000076989"/>
    </source>
</evidence>
<dbReference type="PATRIC" id="fig|1590.142.peg.1891"/>
<sequence length="130" mass="14844">MDFVELTPIALGHTPLGTRGPNPHIHDWQLDWQKLSSLIADNQDVMMQVDAGLAEDWLNTHGTIWDNVQGYHRYPNDNRAFDDTVFWAASTWATPAIVVTFHNEISRAFSCYRVGTDPDFHYLGPRGRAY</sequence>
<dbReference type="Proteomes" id="UP000076882">
    <property type="component" value="Unassembled WGS sequence"/>
</dbReference>
<dbReference type="EMBL" id="CP066817">
    <property type="protein sequence ID" value="QQM62199.1"/>
    <property type="molecule type" value="Genomic_DNA"/>
</dbReference>
<proteinExistence type="predicted"/>
<protein>
    <submittedName>
        <fullName evidence="2">Uncharacterized protein</fullName>
    </submittedName>
</protein>
<name>A0A0G9GSN3_LACPN</name>
<evidence type="ECO:0000313" key="3">
    <source>
        <dbReference type="EMBL" id="QQM62199.1"/>
    </source>
</evidence>
<dbReference type="EMBL" id="LUWI01000029">
    <property type="protein sequence ID" value="KZU02632.1"/>
    <property type="molecule type" value="Genomic_DNA"/>
</dbReference>
<dbReference type="Proteomes" id="UP000595466">
    <property type="component" value="Chromosome"/>
</dbReference>
<gene>
    <name evidence="3" type="ORF">JH395_06625</name>
    <name evidence="2" type="ORF">Lp19_3417</name>
    <name evidence="1" type="ORF">Nizo2260_2273</name>
</gene>
<dbReference type="KEGG" id="lpb:SH83_08525"/>
<evidence type="ECO:0000313" key="4">
    <source>
        <dbReference type="Proteomes" id="UP000076882"/>
    </source>
</evidence>